<dbReference type="PROSITE" id="PS51257">
    <property type="entry name" value="PROKAR_LIPOPROTEIN"/>
    <property type="match status" value="1"/>
</dbReference>
<feature type="signal peptide" evidence="6">
    <location>
        <begin position="1"/>
        <end position="24"/>
    </location>
</feature>
<accession>A0ABV6J7M5</accession>
<name>A0ABV6J7M5_9BACL</name>
<feature type="region of interest" description="Disordered" evidence="5">
    <location>
        <begin position="31"/>
        <end position="64"/>
    </location>
</feature>
<evidence type="ECO:0000256" key="5">
    <source>
        <dbReference type="SAM" id="MobiDB-lite"/>
    </source>
</evidence>
<organism evidence="7 8">
    <name type="scientific">Paenibacillus mendelii</name>
    <dbReference type="NCBI Taxonomy" id="206163"/>
    <lineage>
        <taxon>Bacteria</taxon>
        <taxon>Bacillati</taxon>
        <taxon>Bacillota</taxon>
        <taxon>Bacilli</taxon>
        <taxon>Bacillales</taxon>
        <taxon>Paenibacillaceae</taxon>
        <taxon>Paenibacillus</taxon>
    </lineage>
</organism>
<gene>
    <name evidence="7" type="ORF">ACFFJ8_10465</name>
</gene>
<dbReference type="SUPFAM" id="SSF53850">
    <property type="entry name" value="Periplasmic binding protein-like II"/>
    <property type="match status" value="1"/>
</dbReference>
<dbReference type="PANTHER" id="PTHR43649">
    <property type="entry name" value="ARABINOSE-BINDING PROTEIN-RELATED"/>
    <property type="match status" value="1"/>
</dbReference>
<sequence>MVKPFVMRKFLMVAMIMAFVFVTAACGGGNNNPAAEDPKPNNTGENTPKDDPKPEDTPKTDPQEKVKIRIATWVAADSAFKKIGDAFTALNPNIEVEIVFVNGSAEVIPTLTQAVAANDPIDLFWHDEFTTPIVQGFADDLTPFIDADPDFKNYEFSPGRLEQFQFKGSQYALSRGNDAFLVYYNKDLLNKYGLTAPSNDWTFEQMVDMAKKATNPAEKTWGFEGAGLINEFLGMVMPVANGHAPHSLMMNEDYTKFLGDDPAVLDDLQSVADFVQKDGTMLNDQGKEANGVAGVDLWSSGQALFTVHVSPLIPGWKESLKFNWDVAPYPAGTAKQVNMIFDNPMFLSKAGKNKDAAWKFMKFWAASVEGQKVLIDIGGSFPNSPNPEIVEHFKNAEIYKGLNTDALNYAASIGEIHATRVMIGANELNGFIATWAHGKAVSEGVSAHDYFPSGTEALNKKLQELQEKYK</sequence>
<keyword evidence="8" id="KW-1185">Reference proteome</keyword>
<feature type="chain" id="PRO_5045651762" evidence="6">
    <location>
        <begin position="25"/>
        <end position="470"/>
    </location>
</feature>
<protein>
    <submittedName>
        <fullName evidence="7">Extracellular solute-binding protein</fullName>
    </submittedName>
</protein>
<dbReference type="EMBL" id="JBHLVF010000012">
    <property type="protein sequence ID" value="MFC0391787.1"/>
    <property type="molecule type" value="Genomic_DNA"/>
</dbReference>
<reference evidence="7 8" key="1">
    <citation type="submission" date="2024-09" db="EMBL/GenBank/DDBJ databases">
        <authorList>
            <person name="Sun Q."/>
            <person name="Mori K."/>
        </authorList>
    </citation>
    <scope>NUCLEOTIDE SEQUENCE [LARGE SCALE GENOMIC DNA]</scope>
    <source>
        <strain evidence="7 8">CCM 4839</strain>
    </source>
</reference>
<evidence type="ECO:0000256" key="2">
    <source>
        <dbReference type="ARBA" id="ARBA00008520"/>
    </source>
</evidence>
<comment type="similarity">
    <text evidence="2">Belongs to the bacterial solute-binding protein 1 family.</text>
</comment>
<evidence type="ECO:0000313" key="7">
    <source>
        <dbReference type="EMBL" id="MFC0391787.1"/>
    </source>
</evidence>
<evidence type="ECO:0000256" key="6">
    <source>
        <dbReference type="SAM" id="SignalP"/>
    </source>
</evidence>
<keyword evidence="4 6" id="KW-0732">Signal</keyword>
<evidence type="ECO:0000256" key="4">
    <source>
        <dbReference type="ARBA" id="ARBA00022729"/>
    </source>
</evidence>
<dbReference type="Gene3D" id="3.40.190.10">
    <property type="entry name" value="Periplasmic binding protein-like II"/>
    <property type="match status" value="1"/>
</dbReference>
<feature type="compositionally biased region" description="Basic and acidic residues" evidence="5">
    <location>
        <begin position="47"/>
        <end position="64"/>
    </location>
</feature>
<comment type="subcellular location">
    <subcellularLocation>
        <location evidence="1">Cell envelope</location>
    </subcellularLocation>
</comment>
<dbReference type="Pfam" id="PF01547">
    <property type="entry name" value="SBP_bac_1"/>
    <property type="match status" value="1"/>
</dbReference>
<dbReference type="Proteomes" id="UP001589818">
    <property type="component" value="Unassembled WGS sequence"/>
</dbReference>
<proteinExistence type="inferred from homology"/>
<evidence type="ECO:0000256" key="1">
    <source>
        <dbReference type="ARBA" id="ARBA00004196"/>
    </source>
</evidence>
<comment type="caution">
    <text evidence="7">The sequence shown here is derived from an EMBL/GenBank/DDBJ whole genome shotgun (WGS) entry which is preliminary data.</text>
</comment>
<keyword evidence="3" id="KW-0813">Transport</keyword>
<dbReference type="RefSeq" id="WP_204821212.1">
    <property type="nucleotide sequence ID" value="NZ_JANHOF010000011.1"/>
</dbReference>
<dbReference type="PANTHER" id="PTHR43649:SF31">
    <property type="entry name" value="SN-GLYCEROL-3-PHOSPHATE-BINDING PERIPLASMIC PROTEIN UGPB"/>
    <property type="match status" value="1"/>
</dbReference>
<evidence type="ECO:0000256" key="3">
    <source>
        <dbReference type="ARBA" id="ARBA00022448"/>
    </source>
</evidence>
<dbReference type="InterPro" id="IPR006059">
    <property type="entry name" value="SBP"/>
</dbReference>
<dbReference type="InterPro" id="IPR050490">
    <property type="entry name" value="Bact_solute-bd_prot1"/>
</dbReference>
<evidence type="ECO:0000313" key="8">
    <source>
        <dbReference type="Proteomes" id="UP001589818"/>
    </source>
</evidence>